<proteinExistence type="predicted"/>
<dbReference type="AlphaFoldDB" id="X0QRB0"/>
<dbReference type="eggNOG" id="ENOG5030AS3">
    <property type="taxonomic scope" value="Bacteria"/>
</dbReference>
<dbReference type="Gene3D" id="1.10.260.40">
    <property type="entry name" value="lambda repressor-like DNA-binding domains"/>
    <property type="match status" value="1"/>
</dbReference>
<reference evidence="1 2" key="1">
    <citation type="journal article" date="2015" name="Genome Announc.">
        <title>Expanding the biotechnology potential of lactobacilli through comparative genomics of 213 strains and associated genera.</title>
        <authorList>
            <person name="Sun Z."/>
            <person name="Harris H.M."/>
            <person name="McCann A."/>
            <person name="Guo C."/>
            <person name="Argimon S."/>
            <person name="Zhang W."/>
            <person name="Yang X."/>
            <person name="Jeffery I.B."/>
            <person name="Cooney J.C."/>
            <person name="Kagawa T.F."/>
            <person name="Liu W."/>
            <person name="Song Y."/>
            <person name="Salvetti E."/>
            <person name="Wrobel A."/>
            <person name="Rasinkangas P."/>
            <person name="Parkhill J."/>
            <person name="Rea M.C."/>
            <person name="O'Sullivan O."/>
            <person name="Ritari J."/>
            <person name="Douillard F.P."/>
            <person name="Paul Ross R."/>
            <person name="Yang R."/>
            <person name="Briner A.E."/>
            <person name="Felis G.E."/>
            <person name="de Vos W.M."/>
            <person name="Barrangou R."/>
            <person name="Klaenhammer T.R."/>
            <person name="Caufield P.W."/>
            <person name="Cui Y."/>
            <person name="Zhang H."/>
            <person name="O'Toole P.W."/>
        </authorList>
    </citation>
    <scope>NUCLEOTIDE SEQUENCE [LARGE SCALE GENOMIC DNA]</scope>
    <source>
        <strain evidence="1 2">DSM 18527</strain>
    </source>
</reference>
<accession>X0QRB0</accession>
<dbReference type="Proteomes" id="UP000051236">
    <property type="component" value="Unassembled WGS sequence"/>
</dbReference>
<sequence>MTEEKLTETANAITSQIKIALFKKNMKQTELAQLIDENPQQISRAIHGDMQPKSIEIRRKIYRVLDIA</sequence>
<organism evidence="1 2">
    <name type="scientific">Agrilactobacillus composti DSM 18527 = JCM 14202</name>
    <dbReference type="NCBI Taxonomy" id="1423734"/>
    <lineage>
        <taxon>Bacteria</taxon>
        <taxon>Bacillati</taxon>
        <taxon>Bacillota</taxon>
        <taxon>Bacilli</taxon>
        <taxon>Lactobacillales</taxon>
        <taxon>Lactobacillaceae</taxon>
        <taxon>Agrilactobacillus</taxon>
    </lineage>
</organism>
<evidence type="ECO:0008006" key="3">
    <source>
        <dbReference type="Google" id="ProtNLM"/>
    </source>
</evidence>
<dbReference type="OrthoDB" id="2309397at2"/>
<dbReference type="GO" id="GO:0003677">
    <property type="term" value="F:DNA binding"/>
    <property type="evidence" value="ECO:0007669"/>
    <property type="project" value="InterPro"/>
</dbReference>
<dbReference type="RefSeq" id="WP_035454849.1">
    <property type="nucleotide sequence ID" value="NZ_AZGA01000012.1"/>
</dbReference>
<gene>
    <name evidence="1" type="ORF">FC83_GL000941</name>
</gene>
<comment type="caution">
    <text evidence="1">The sequence shown here is derived from an EMBL/GenBank/DDBJ whole genome shotgun (WGS) entry which is preliminary data.</text>
</comment>
<name>X0QRB0_9LACO</name>
<dbReference type="PATRIC" id="fig|1423734.3.peg.954"/>
<protein>
    <recommendedName>
        <fullName evidence="3">HTH cro/C1-type domain-containing protein</fullName>
    </recommendedName>
</protein>
<dbReference type="InterPro" id="IPR010982">
    <property type="entry name" value="Lambda_DNA-bd_dom_sf"/>
</dbReference>
<dbReference type="STRING" id="1423734.FC83_GL000941"/>
<dbReference type="EMBL" id="AZGA01000012">
    <property type="protein sequence ID" value="KRM35636.1"/>
    <property type="molecule type" value="Genomic_DNA"/>
</dbReference>
<keyword evidence="2" id="KW-1185">Reference proteome</keyword>
<evidence type="ECO:0000313" key="2">
    <source>
        <dbReference type="Proteomes" id="UP000051236"/>
    </source>
</evidence>
<evidence type="ECO:0000313" key="1">
    <source>
        <dbReference type="EMBL" id="KRM35636.1"/>
    </source>
</evidence>
<dbReference type="SUPFAM" id="SSF47413">
    <property type="entry name" value="lambda repressor-like DNA-binding domains"/>
    <property type="match status" value="1"/>
</dbReference>